<comment type="caution">
    <text evidence="1">The sequence shown here is derived from an EMBL/GenBank/DDBJ whole genome shotgun (WGS) entry which is preliminary data.</text>
</comment>
<name>A0A7J5DDL6_9ACTN</name>
<dbReference type="RefSeq" id="WP_151470702.1">
    <property type="nucleotide sequence ID" value="NZ_WBKG01000016.1"/>
</dbReference>
<sequence length="187" mass="20620">MTTGPDVSARPKDYRLLVPREWFRIDLVQDRWRKQLKTFVDLQAEGKNCPAEVKQEAWAGLRNTAESAVANGALEFFLRPELHDGSIMPVSLVVSLIPRPGAPTPGDLLALFEEREHRSGRGAEVSIVALPAGEAVRIRSRTTLDLYVHMPGTAGYLALGFVVPVTGVTGPMERLCTSIAESLRWIM</sequence>
<dbReference type="Proteomes" id="UP000442990">
    <property type="component" value="Unassembled WGS sequence"/>
</dbReference>
<protein>
    <submittedName>
        <fullName evidence="1">Uncharacterized protein</fullName>
    </submittedName>
</protein>
<dbReference type="EMBL" id="WBKG01000016">
    <property type="protein sequence ID" value="KAB1986931.1"/>
    <property type="molecule type" value="Genomic_DNA"/>
</dbReference>
<proteinExistence type="predicted"/>
<gene>
    <name evidence="1" type="ORF">F8144_19900</name>
</gene>
<keyword evidence="2" id="KW-1185">Reference proteome</keyword>
<accession>A0A7J5DDL6</accession>
<organism evidence="1 2">
    <name type="scientific">Streptomyces triticiradicis</name>
    <dbReference type="NCBI Taxonomy" id="2651189"/>
    <lineage>
        <taxon>Bacteria</taxon>
        <taxon>Bacillati</taxon>
        <taxon>Actinomycetota</taxon>
        <taxon>Actinomycetes</taxon>
        <taxon>Kitasatosporales</taxon>
        <taxon>Streptomycetaceae</taxon>
        <taxon>Streptomyces</taxon>
    </lineage>
</organism>
<reference evidence="1 2" key="1">
    <citation type="submission" date="2019-09" db="EMBL/GenBank/DDBJ databases">
        <title>Isolation and identification of active actinomycetes.</title>
        <authorList>
            <person name="Yu Z."/>
            <person name="Han C."/>
            <person name="Yu B."/>
        </authorList>
    </citation>
    <scope>NUCLEOTIDE SEQUENCE [LARGE SCALE GENOMIC DNA]</scope>
    <source>
        <strain evidence="1 2">NEAU-H2</strain>
    </source>
</reference>
<dbReference type="AlphaFoldDB" id="A0A7J5DDL6"/>
<evidence type="ECO:0000313" key="1">
    <source>
        <dbReference type="EMBL" id="KAB1986931.1"/>
    </source>
</evidence>
<evidence type="ECO:0000313" key="2">
    <source>
        <dbReference type="Proteomes" id="UP000442990"/>
    </source>
</evidence>